<evidence type="ECO:0000256" key="1">
    <source>
        <dbReference type="ARBA" id="ARBA00004651"/>
    </source>
</evidence>
<comment type="caution">
    <text evidence="8">The sequence shown here is derived from an EMBL/GenBank/DDBJ whole genome shotgun (WGS) entry which is preliminary data.</text>
</comment>
<reference evidence="8 9" key="1">
    <citation type="submission" date="2023-06" db="EMBL/GenBank/DDBJ databases">
        <title>Microbacterium sp. nov., isolated from a waste landfill.</title>
        <authorList>
            <person name="Wen W."/>
        </authorList>
    </citation>
    <scope>NUCLEOTIDE SEQUENCE [LARGE SCALE GENOMIC DNA]</scope>
    <source>
        <strain evidence="8 9">ASV49</strain>
    </source>
</reference>
<dbReference type="InterPro" id="IPR011701">
    <property type="entry name" value="MFS"/>
</dbReference>
<evidence type="ECO:0000256" key="6">
    <source>
        <dbReference type="SAM" id="Phobius"/>
    </source>
</evidence>
<evidence type="ECO:0000256" key="4">
    <source>
        <dbReference type="ARBA" id="ARBA00022989"/>
    </source>
</evidence>
<dbReference type="CDD" id="cd17324">
    <property type="entry name" value="MFS_NepI_like"/>
    <property type="match status" value="1"/>
</dbReference>
<organism evidence="8 9">
    <name type="scientific">Microbacterium candidum</name>
    <dbReference type="NCBI Taxonomy" id="3041922"/>
    <lineage>
        <taxon>Bacteria</taxon>
        <taxon>Bacillati</taxon>
        <taxon>Actinomycetota</taxon>
        <taxon>Actinomycetes</taxon>
        <taxon>Micrococcales</taxon>
        <taxon>Microbacteriaceae</taxon>
        <taxon>Microbacterium</taxon>
    </lineage>
</organism>
<keyword evidence="3 6" id="KW-0812">Transmembrane</keyword>
<dbReference type="PANTHER" id="PTHR43124:SF5">
    <property type="entry name" value="PURINE RIBONUCLEOSIDE EFFLUX PUMP NEPI"/>
    <property type="match status" value="1"/>
</dbReference>
<comment type="subcellular location">
    <subcellularLocation>
        <location evidence="1">Cell membrane</location>
        <topology evidence="1">Multi-pass membrane protein</topology>
    </subcellularLocation>
</comment>
<proteinExistence type="predicted"/>
<dbReference type="Pfam" id="PF07690">
    <property type="entry name" value="MFS_1"/>
    <property type="match status" value="1"/>
</dbReference>
<feature type="transmembrane region" description="Helical" evidence="6">
    <location>
        <begin position="288"/>
        <end position="306"/>
    </location>
</feature>
<name>A0ABT7N3N1_9MICO</name>
<accession>A0ABT7N3N1</accession>
<feature type="transmembrane region" description="Helical" evidence="6">
    <location>
        <begin position="218"/>
        <end position="240"/>
    </location>
</feature>
<feature type="transmembrane region" description="Helical" evidence="6">
    <location>
        <begin position="376"/>
        <end position="395"/>
    </location>
</feature>
<evidence type="ECO:0000256" key="5">
    <source>
        <dbReference type="ARBA" id="ARBA00023136"/>
    </source>
</evidence>
<protein>
    <submittedName>
        <fullName evidence="8">MFS transporter</fullName>
    </submittedName>
</protein>
<keyword evidence="9" id="KW-1185">Reference proteome</keyword>
<dbReference type="PANTHER" id="PTHR43124">
    <property type="entry name" value="PURINE EFFLUX PUMP PBUE"/>
    <property type="match status" value="1"/>
</dbReference>
<evidence type="ECO:0000259" key="7">
    <source>
        <dbReference type="PROSITE" id="PS50850"/>
    </source>
</evidence>
<dbReference type="InterPro" id="IPR020846">
    <property type="entry name" value="MFS_dom"/>
</dbReference>
<feature type="transmembrane region" description="Helical" evidence="6">
    <location>
        <begin position="260"/>
        <end position="281"/>
    </location>
</feature>
<gene>
    <name evidence="8" type="ORF">QSV35_18385</name>
</gene>
<dbReference type="SUPFAM" id="SSF103473">
    <property type="entry name" value="MFS general substrate transporter"/>
    <property type="match status" value="1"/>
</dbReference>
<feature type="transmembrane region" description="Helical" evidence="6">
    <location>
        <begin position="89"/>
        <end position="108"/>
    </location>
</feature>
<feature type="transmembrane region" description="Helical" evidence="6">
    <location>
        <begin position="114"/>
        <end position="135"/>
    </location>
</feature>
<dbReference type="EMBL" id="JASXSZ010000007">
    <property type="protein sequence ID" value="MDL9981303.1"/>
    <property type="molecule type" value="Genomic_DNA"/>
</dbReference>
<dbReference type="Gene3D" id="1.20.1250.20">
    <property type="entry name" value="MFS general substrate transporter like domains"/>
    <property type="match status" value="1"/>
</dbReference>
<dbReference type="PROSITE" id="PS50850">
    <property type="entry name" value="MFS"/>
    <property type="match status" value="1"/>
</dbReference>
<evidence type="ECO:0000256" key="3">
    <source>
        <dbReference type="ARBA" id="ARBA00022692"/>
    </source>
</evidence>
<evidence type="ECO:0000313" key="8">
    <source>
        <dbReference type="EMBL" id="MDL9981303.1"/>
    </source>
</evidence>
<feature type="transmembrane region" description="Helical" evidence="6">
    <location>
        <begin position="60"/>
        <end position="82"/>
    </location>
</feature>
<feature type="transmembrane region" description="Helical" evidence="6">
    <location>
        <begin position="21"/>
        <end position="40"/>
    </location>
</feature>
<dbReference type="InterPro" id="IPR036259">
    <property type="entry name" value="MFS_trans_sf"/>
</dbReference>
<keyword evidence="2" id="KW-1003">Cell membrane</keyword>
<feature type="transmembrane region" description="Helical" evidence="6">
    <location>
        <begin position="175"/>
        <end position="197"/>
    </location>
</feature>
<dbReference type="RefSeq" id="WP_286290379.1">
    <property type="nucleotide sequence ID" value="NZ_JASXSZ010000007.1"/>
</dbReference>
<feature type="transmembrane region" description="Helical" evidence="6">
    <location>
        <begin position="147"/>
        <end position="169"/>
    </location>
</feature>
<dbReference type="InterPro" id="IPR050189">
    <property type="entry name" value="MFS_Efflux_Transporters"/>
</dbReference>
<evidence type="ECO:0000256" key="2">
    <source>
        <dbReference type="ARBA" id="ARBA00022475"/>
    </source>
</evidence>
<keyword evidence="5 6" id="KW-0472">Membrane</keyword>
<dbReference type="Proteomes" id="UP001235064">
    <property type="component" value="Unassembled WGS sequence"/>
</dbReference>
<feature type="domain" description="Major facilitator superfamily (MFS) profile" evidence="7">
    <location>
        <begin position="23"/>
        <end position="400"/>
    </location>
</feature>
<feature type="transmembrane region" description="Helical" evidence="6">
    <location>
        <begin position="312"/>
        <end position="336"/>
    </location>
</feature>
<feature type="transmembrane region" description="Helical" evidence="6">
    <location>
        <begin position="348"/>
        <end position="370"/>
    </location>
</feature>
<keyword evidence="4 6" id="KW-1133">Transmembrane helix</keyword>
<evidence type="ECO:0000313" key="9">
    <source>
        <dbReference type="Proteomes" id="UP001235064"/>
    </source>
</evidence>
<sequence length="404" mass="41045">MTVTAPVPTLSPPTSHARLRYGALLTMMATSFVLVTSEFLPGGLLPDIAASIGVTPGQAGQMVTATAFAGLLVAPTIGLLLPRLDRRSLLVWAAIGAVISNAIVAIAPSLPLLLLGRLLLGAAISAFWAMSVTVAARIAGPERLGRAVMFTTAGMSLATVAGVPVGVLLSQVVGWRGVFGFGAAAAVLLAVALRWLLPSVPAEGSARLGTLIDTFRRPGIGIGVVGNILVVLGHFLAYTYVRLALERVQDGGAPLSEQTVIVLLALFGVGGLVGNIALGLIVDRTYRVLSVVTPLAIAAAVALMVAASGSVWAIGVIAILWGAFFASWGLIVNTWIGHRMPDRMEAGGGLVVTGFQTAIMIAAGAGGALLDGLGIETVYAIGAVVLVAGAVLFGLSGRISARAE</sequence>